<gene>
    <name evidence="3" type="ORF">G3I67_13385</name>
</gene>
<evidence type="ECO:0000256" key="1">
    <source>
        <dbReference type="SAM" id="MobiDB-lite"/>
    </source>
</evidence>
<keyword evidence="2" id="KW-0732">Signal</keyword>
<sequence length="292" mass="30806">MKELKMLPASSCRSSIHLAIAALALGVSGCAQMQQQMQQPGYYNVPAASSTTDAISQAEASYATQGLRAPNQLQFDLRQQQASANRQPVTSAQTASPTTYAVPAATPSQTGSSNQPGPANTAPNRSYDAAGAPIDVPPVDIGNHQGSASSSDPAASTTDNLRTSLIPEAQSFSGTLPCFHPEMKCTAQRITLTVAPNGRWRARASYLDQNSQSGTSLTDQGCWRASPMNPPRIVLLNAQGGVRSELTMPAMGNALRLISINGETPNLTYTLTRQPDLDPINELNKTPAPNCL</sequence>
<name>A0A6B2R0D5_9BURK</name>
<feature type="signal peptide" evidence="2">
    <location>
        <begin position="1"/>
        <end position="33"/>
    </location>
</feature>
<comment type="caution">
    <text evidence="3">The sequence shown here is derived from an EMBL/GenBank/DDBJ whole genome shotgun (WGS) entry which is preliminary data.</text>
</comment>
<feature type="compositionally biased region" description="Polar residues" evidence="1">
    <location>
        <begin position="106"/>
        <end position="124"/>
    </location>
</feature>
<feature type="compositionally biased region" description="Polar residues" evidence="1">
    <location>
        <begin position="79"/>
        <end position="99"/>
    </location>
</feature>
<dbReference type="EMBL" id="JAAGRN010000010">
    <property type="protein sequence ID" value="NDY84220.1"/>
    <property type="molecule type" value="Genomic_DNA"/>
</dbReference>
<dbReference type="PROSITE" id="PS51257">
    <property type="entry name" value="PROKAR_LIPOPROTEIN"/>
    <property type="match status" value="1"/>
</dbReference>
<evidence type="ECO:0000256" key="2">
    <source>
        <dbReference type="SAM" id="SignalP"/>
    </source>
</evidence>
<protein>
    <recommendedName>
        <fullName evidence="4">Copper resistance protein NlpE</fullName>
    </recommendedName>
</protein>
<reference evidence="3" key="1">
    <citation type="submission" date="2020-02" db="EMBL/GenBank/DDBJ databases">
        <authorList>
            <person name="Chen W.-M."/>
        </authorList>
    </citation>
    <scope>NUCLEOTIDE SEQUENCE</scope>
    <source>
        <strain evidence="3">NBD-18</strain>
    </source>
</reference>
<dbReference type="AlphaFoldDB" id="A0A6B2R0D5"/>
<dbReference type="RefSeq" id="WP_163656038.1">
    <property type="nucleotide sequence ID" value="NZ_JAAGRN010000010.1"/>
</dbReference>
<feature type="region of interest" description="Disordered" evidence="1">
    <location>
        <begin position="79"/>
        <end position="158"/>
    </location>
</feature>
<evidence type="ECO:0000313" key="3">
    <source>
        <dbReference type="EMBL" id="NDY84220.1"/>
    </source>
</evidence>
<evidence type="ECO:0008006" key="4">
    <source>
        <dbReference type="Google" id="ProtNLM"/>
    </source>
</evidence>
<feature type="chain" id="PRO_5025519717" description="Copper resistance protein NlpE" evidence="2">
    <location>
        <begin position="34"/>
        <end position="292"/>
    </location>
</feature>
<dbReference type="InterPro" id="IPR043176">
    <property type="entry name" value="NlpE_N_sf"/>
</dbReference>
<accession>A0A6B2R0D5</accession>
<feature type="compositionally biased region" description="Low complexity" evidence="1">
    <location>
        <begin position="147"/>
        <end position="158"/>
    </location>
</feature>
<dbReference type="Gene3D" id="2.40.128.300">
    <property type="match status" value="1"/>
</dbReference>
<proteinExistence type="predicted"/>
<organism evidence="3">
    <name type="scientific">Sheuella amnicola</name>
    <dbReference type="NCBI Taxonomy" id="2707330"/>
    <lineage>
        <taxon>Bacteria</taxon>
        <taxon>Pseudomonadati</taxon>
        <taxon>Pseudomonadota</taxon>
        <taxon>Betaproteobacteria</taxon>
        <taxon>Burkholderiales</taxon>
        <taxon>Alcaligenaceae</taxon>
        <taxon>Sheuella</taxon>
    </lineage>
</organism>